<evidence type="ECO:0000313" key="1">
    <source>
        <dbReference type="EMBL" id="QHT22493.1"/>
    </source>
</evidence>
<dbReference type="InterPro" id="IPR036280">
    <property type="entry name" value="Multihaem_cyt_sf"/>
</dbReference>
<accession>A0A6C0E1U3</accession>
<protein>
    <recommendedName>
        <fullName evidence="2">HNH nuclease domain-containing protein</fullName>
    </recommendedName>
</protein>
<reference evidence="1" key="1">
    <citation type="journal article" date="2020" name="Nature">
        <title>Giant virus diversity and host interactions through global metagenomics.</title>
        <authorList>
            <person name="Schulz F."/>
            <person name="Roux S."/>
            <person name="Paez-Espino D."/>
            <person name="Jungbluth S."/>
            <person name="Walsh D.A."/>
            <person name="Denef V.J."/>
            <person name="McMahon K.D."/>
            <person name="Konstantinidis K.T."/>
            <person name="Eloe-Fadrosh E.A."/>
            <person name="Kyrpides N.C."/>
            <person name="Woyke T."/>
        </authorList>
    </citation>
    <scope>NUCLEOTIDE SEQUENCE</scope>
    <source>
        <strain evidence="1">GVMAG-M-3300023179-111</strain>
    </source>
</reference>
<dbReference type="SUPFAM" id="SSF48695">
    <property type="entry name" value="Multiheme cytochromes"/>
    <property type="match status" value="1"/>
</dbReference>
<dbReference type="AlphaFoldDB" id="A0A6C0E1U3"/>
<evidence type="ECO:0008006" key="2">
    <source>
        <dbReference type="Google" id="ProtNLM"/>
    </source>
</evidence>
<dbReference type="EMBL" id="MN739710">
    <property type="protein sequence ID" value="QHT22493.1"/>
    <property type="molecule type" value="Genomic_DNA"/>
</dbReference>
<proteinExistence type="predicted"/>
<organism evidence="1">
    <name type="scientific">viral metagenome</name>
    <dbReference type="NCBI Taxonomy" id="1070528"/>
    <lineage>
        <taxon>unclassified sequences</taxon>
        <taxon>metagenomes</taxon>
        <taxon>organismal metagenomes</taxon>
    </lineage>
</organism>
<name>A0A6C0E1U3_9ZZZZ</name>
<sequence>MSSVKKCTRCKKELELTLFNKWKNGEYLSNCIDCNIKRQLVKAKTHKKCCNCKEIKLIDDFKKSDKGKSKFCINCLEKQKDVNIKKRVQRYNKNKEKCIIETNAKSCSRCYNKKDNKQFKKRKNGEYYSACIECNIKKTTSSNNYRYNKTKKEEDIINISENQKCNTCYNNKPLSEFKKNKKNYTKNCIECLSKYQLQNIKRKEYDESDINNKKCVRCFLIKPIEMFKKTKKRIQKQCEDCCIHYKNLQKERRQRLMTIIELKQYEKQCTRCLEIKYQENFKSNKHKHCNTCNTSHKEYLIKSRCEHGCLNKSACYKCLGGSICIHKKKKSECKECNFKSYLFSKVSKRVKMALKKSKNKKSIEYLGCNIETFKKHLEHKFVEGMSWENYGKIWHIDHIIPISYKNPSLDEVIQRLHYLNTQPLWASENISKGNRYIG</sequence>